<proteinExistence type="predicted"/>
<reference evidence="5" key="1">
    <citation type="journal article" date="2013" name="Science">
        <title>Comparative analysis of bat genomes provides insight into the evolution of flight and immunity.</title>
        <authorList>
            <person name="Zhang G."/>
            <person name="Cowled C."/>
            <person name="Shi Z."/>
            <person name="Huang Z."/>
            <person name="Bishop-Lilly K.A."/>
            <person name="Fang X."/>
            <person name="Wynne J.W."/>
            <person name="Xiong Z."/>
            <person name="Baker M.L."/>
            <person name="Zhao W."/>
            <person name="Tachedjian M."/>
            <person name="Zhu Y."/>
            <person name="Zhou P."/>
            <person name="Jiang X."/>
            <person name="Ng J."/>
            <person name="Yang L."/>
            <person name="Wu L."/>
            <person name="Xiao J."/>
            <person name="Feng Y."/>
            <person name="Chen Y."/>
            <person name="Sun X."/>
            <person name="Zhang Y."/>
            <person name="Marsh G.A."/>
            <person name="Crameri G."/>
            <person name="Broder C.C."/>
            <person name="Frey K.G."/>
            <person name="Wang L.F."/>
            <person name="Wang J."/>
        </authorList>
    </citation>
    <scope>NUCLEOTIDE SEQUENCE [LARGE SCALE GENOMIC DNA]</scope>
</reference>
<dbReference type="PANTHER" id="PTHR46399:SF7">
    <property type="entry name" value="RYANODINE RECEPTOR 2"/>
    <property type="match status" value="1"/>
</dbReference>
<feature type="compositionally biased region" description="Basic and acidic residues" evidence="1">
    <location>
        <begin position="78"/>
        <end position="90"/>
    </location>
</feature>
<protein>
    <submittedName>
        <fullName evidence="4">Ryanodine receptor 2</fullName>
    </submittedName>
</protein>
<feature type="region of interest" description="Disordered" evidence="1">
    <location>
        <begin position="65"/>
        <end position="282"/>
    </location>
</feature>
<dbReference type="GO" id="GO:0034704">
    <property type="term" value="C:calcium channel complex"/>
    <property type="evidence" value="ECO:0007669"/>
    <property type="project" value="TreeGrafter"/>
</dbReference>
<evidence type="ECO:0000256" key="2">
    <source>
        <dbReference type="SAM" id="Phobius"/>
    </source>
</evidence>
<keyword evidence="3" id="KW-0732">Signal</keyword>
<evidence type="ECO:0000313" key="5">
    <source>
        <dbReference type="Proteomes" id="UP000010556"/>
    </source>
</evidence>
<dbReference type="GO" id="GO:0014808">
    <property type="term" value="P:release of sequestered calcium ion into cytosol by sarcoplasmic reticulum"/>
    <property type="evidence" value="ECO:0007669"/>
    <property type="project" value="TreeGrafter"/>
</dbReference>
<feature type="compositionally biased region" description="Basic and acidic residues" evidence="1">
    <location>
        <begin position="260"/>
        <end position="273"/>
    </location>
</feature>
<feature type="compositionally biased region" description="Low complexity" evidence="1">
    <location>
        <begin position="196"/>
        <end position="206"/>
    </location>
</feature>
<dbReference type="GO" id="GO:0042383">
    <property type="term" value="C:sarcolemma"/>
    <property type="evidence" value="ECO:0007669"/>
    <property type="project" value="TreeGrafter"/>
</dbReference>
<dbReference type="PANTHER" id="PTHR46399">
    <property type="entry name" value="B30.2/SPRY DOMAIN-CONTAINING PROTEIN"/>
    <property type="match status" value="1"/>
</dbReference>
<dbReference type="GO" id="GO:0030018">
    <property type="term" value="C:Z disc"/>
    <property type="evidence" value="ECO:0007669"/>
    <property type="project" value="TreeGrafter"/>
</dbReference>
<dbReference type="GO" id="GO:0033017">
    <property type="term" value="C:sarcoplasmic reticulum membrane"/>
    <property type="evidence" value="ECO:0007669"/>
    <property type="project" value="TreeGrafter"/>
</dbReference>
<dbReference type="GO" id="GO:0005790">
    <property type="term" value="C:smooth endoplasmic reticulum"/>
    <property type="evidence" value="ECO:0007669"/>
    <property type="project" value="TreeGrafter"/>
</dbReference>
<dbReference type="GO" id="GO:0006941">
    <property type="term" value="P:striated muscle contraction"/>
    <property type="evidence" value="ECO:0007669"/>
    <property type="project" value="TreeGrafter"/>
</dbReference>
<keyword evidence="2" id="KW-0472">Membrane</keyword>
<accession>L5M182</accession>
<dbReference type="Gene3D" id="2.80.10.50">
    <property type="match status" value="2"/>
</dbReference>
<evidence type="ECO:0000256" key="3">
    <source>
        <dbReference type="SAM" id="SignalP"/>
    </source>
</evidence>
<evidence type="ECO:0000256" key="1">
    <source>
        <dbReference type="SAM" id="MobiDB-lite"/>
    </source>
</evidence>
<feature type="signal peptide" evidence="3">
    <location>
        <begin position="1"/>
        <end position="16"/>
    </location>
</feature>
<sequence length="371" mass="39338">MLVALVQTAHVSLSLCLTVPLSLCPKEIQDDEVVLQCTAAAHKEQQKLCLAAEGFGNRLCFLESTSNSKSPATQCEGGTKEGPKELHRPLTAEAGPRSVPRSCPCHSPRRRAQGGSQGAAPATHRRGGTKERPKELPLSLTAEAGPRRVPGSCPCHSPERRDQGASQGAAPVTHRGGGPKEGPRELPLPLTGEAGPRSVPRSCPCHSPRRRAQGGSQGAAPATHRRGGTKERPKELPLSLTAEAEARVPSAPAVRSSWRGRGEPDRAAQRPRESNSAPAVPGGALRGDAVLDAFHLAEIMMVVMVVVVLVMEVVVMVKMVVMKVMMVMLVLVVNVPPDLSICTFVLEQSLSVRALQEMLANTMEKSEGASI</sequence>
<keyword evidence="2" id="KW-1133">Transmembrane helix</keyword>
<keyword evidence="4" id="KW-0675">Receptor</keyword>
<dbReference type="InterPro" id="IPR015925">
    <property type="entry name" value="Ryanodine_IP3_receptor"/>
</dbReference>
<name>L5M182_MYODS</name>
<feature type="transmembrane region" description="Helical" evidence="2">
    <location>
        <begin position="299"/>
        <end position="321"/>
    </location>
</feature>
<evidence type="ECO:0000313" key="4">
    <source>
        <dbReference type="EMBL" id="ELK32121.1"/>
    </source>
</evidence>
<feature type="compositionally biased region" description="Low complexity" evidence="1">
    <location>
        <begin position="96"/>
        <end position="106"/>
    </location>
</feature>
<dbReference type="Proteomes" id="UP000010556">
    <property type="component" value="Unassembled WGS sequence"/>
</dbReference>
<keyword evidence="5" id="KW-1185">Reference proteome</keyword>
<dbReference type="EMBL" id="KB105638">
    <property type="protein sequence ID" value="ELK32121.1"/>
    <property type="molecule type" value="Genomic_DNA"/>
</dbReference>
<gene>
    <name evidence="4" type="ORF">MDA_GLEAN10022815</name>
</gene>
<dbReference type="GO" id="GO:0005219">
    <property type="term" value="F:ryanodine-sensitive calcium-release channel activity"/>
    <property type="evidence" value="ECO:0007669"/>
    <property type="project" value="TreeGrafter"/>
</dbReference>
<keyword evidence="2" id="KW-0812">Transmembrane</keyword>
<organism evidence="4 5">
    <name type="scientific">Myotis davidii</name>
    <name type="common">David's myotis</name>
    <dbReference type="NCBI Taxonomy" id="225400"/>
    <lineage>
        <taxon>Eukaryota</taxon>
        <taxon>Metazoa</taxon>
        <taxon>Chordata</taxon>
        <taxon>Craniata</taxon>
        <taxon>Vertebrata</taxon>
        <taxon>Euteleostomi</taxon>
        <taxon>Mammalia</taxon>
        <taxon>Eutheria</taxon>
        <taxon>Laurasiatheria</taxon>
        <taxon>Chiroptera</taxon>
        <taxon>Yangochiroptera</taxon>
        <taxon>Vespertilionidae</taxon>
        <taxon>Myotis</taxon>
    </lineage>
</organism>
<feature type="chain" id="PRO_5003970818" evidence="3">
    <location>
        <begin position="17"/>
        <end position="371"/>
    </location>
</feature>
<dbReference type="AlphaFoldDB" id="L5M182"/>